<dbReference type="GO" id="GO:0009706">
    <property type="term" value="C:chloroplast inner membrane"/>
    <property type="evidence" value="ECO:0007669"/>
    <property type="project" value="TreeGrafter"/>
</dbReference>
<proteinExistence type="inferred from homology"/>
<feature type="transmembrane region" description="Helical" evidence="6">
    <location>
        <begin position="234"/>
        <end position="256"/>
    </location>
</feature>
<keyword evidence="8" id="KW-1185">Reference proteome</keyword>
<accession>A0A8J4FAM7</accession>
<evidence type="ECO:0000313" key="8">
    <source>
        <dbReference type="Proteomes" id="UP000747399"/>
    </source>
</evidence>
<evidence type="ECO:0000313" key="7">
    <source>
        <dbReference type="EMBL" id="GIL68312.1"/>
    </source>
</evidence>
<keyword evidence="5 6" id="KW-0472">Membrane</keyword>
<dbReference type="Pfam" id="PF01940">
    <property type="entry name" value="DUF92"/>
    <property type="match status" value="1"/>
</dbReference>
<evidence type="ECO:0000256" key="5">
    <source>
        <dbReference type="ARBA" id="ARBA00023136"/>
    </source>
</evidence>
<name>A0A8J4FAM7_9CHLO</name>
<dbReference type="EMBL" id="BNCO01000113">
    <property type="protein sequence ID" value="GIL68312.1"/>
    <property type="molecule type" value="Genomic_DNA"/>
</dbReference>
<comment type="similarity">
    <text evidence="2">Belongs to the TMEM19 family.</text>
</comment>
<evidence type="ECO:0000256" key="2">
    <source>
        <dbReference type="ARBA" id="ARBA00009012"/>
    </source>
</evidence>
<sequence length="293" mass="30605">MQALSFNRLKALAHKPCIDRCRQRSLSFCKRGARAAALPSFPEIPELVGHPGLITGVLCNSAVFTLGYKVLRKGLTPLGVAHAWFLGTSIFSAFGLGGYVLVCLYFIFGTLVTKIKLEQKQKEGIAEARSGQRGPSSVWGSGIAGVVCALLALATGDYGVWQIGFVASFCSKLSDTVSSEIGKAYGRTTYLITTFQLVPRGTEGAVSIEGTVAGMIAALLFAATALFIGQVPTFVAAGIVAAAATVANLAESYLGASVQGRVAWLNNDLVNMLQISLAAAVAIAANVYVLHAA</sequence>
<organism evidence="7 8">
    <name type="scientific">Volvox africanus</name>
    <dbReference type="NCBI Taxonomy" id="51714"/>
    <lineage>
        <taxon>Eukaryota</taxon>
        <taxon>Viridiplantae</taxon>
        <taxon>Chlorophyta</taxon>
        <taxon>core chlorophytes</taxon>
        <taxon>Chlorophyceae</taxon>
        <taxon>CS clade</taxon>
        <taxon>Chlamydomonadales</taxon>
        <taxon>Volvocaceae</taxon>
        <taxon>Volvox</taxon>
    </lineage>
</organism>
<evidence type="ECO:0000256" key="6">
    <source>
        <dbReference type="SAM" id="Phobius"/>
    </source>
</evidence>
<dbReference type="PANTHER" id="PTHR13353">
    <property type="entry name" value="TRANSMEMBRANE PROTEIN 19"/>
    <property type="match status" value="1"/>
</dbReference>
<keyword evidence="3 6" id="KW-0812">Transmembrane</keyword>
<comment type="subcellular location">
    <subcellularLocation>
        <location evidence="1">Membrane</location>
        <topology evidence="1">Multi-pass membrane protein</topology>
    </subcellularLocation>
</comment>
<dbReference type="InterPro" id="IPR002794">
    <property type="entry name" value="DUF92_TMEM19"/>
</dbReference>
<evidence type="ECO:0008006" key="9">
    <source>
        <dbReference type="Google" id="ProtNLM"/>
    </source>
</evidence>
<feature type="transmembrane region" description="Helical" evidence="6">
    <location>
        <begin position="268"/>
        <end position="290"/>
    </location>
</feature>
<protein>
    <recommendedName>
        <fullName evidence="9">DUF92 domain-containing protein</fullName>
    </recommendedName>
</protein>
<evidence type="ECO:0000256" key="4">
    <source>
        <dbReference type="ARBA" id="ARBA00022989"/>
    </source>
</evidence>
<evidence type="ECO:0000256" key="3">
    <source>
        <dbReference type="ARBA" id="ARBA00022692"/>
    </source>
</evidence>
<reference evidence="7" key="1">
    <citation type="journal article" date="2021" name="Proc. Natl. Acad. Sci. U.S.A.">
        <title>Three genomes in the algal genus Volvox reveal the fate of a haploid sex-determining region after a transition to homothallism.</title>
        <authorList>
            <person name="Yamamoto K."/>
            <person name="Hamaji T."/>
            <person name="Kawai-Toyooka H."/>
            <person name="Matsuzaki R."/>
            <person name="Takahashi F."/>
            <person name="Nishimura Y."/>
            <person name="Kawachi M."/>
            <person name="Noguchi H."/>
            <person name="Minakuchi Y."/>
            <person name="Umen J.G."/>
            <person name="Toyoda A."/>
            <person name="Nozaki H."/>
        </authorList>
    </citation>
    <scope>NUCLEOTIDE SEQUENCE</scope>
    <source>
        <strain evidence="7">NIES-3780</strain>
    </source>
</reference>
<dbReference type="PANTHER" id="PTHR13353:SF5">
    <property type="entry name" value="TRANSMEMBRANE PROTEIN 19"/>
    <property type="match status" value="1"/>
</dbReference>
<evidence type="ECO:0000256" key="1">
    <source>
        <dbReference type="ARBA" id="ARBA00004141"/>
    </source>
</evidence>
<feature type="transmembrane region" description="Helical" evidence="6">
    <location>
        <begin position="138"/>
        <end position="161"/>
    </location>
</feature>
<comment type="caution">
    <text evidence="7">The sequence shown here is derived from an EMBL/GenBank/DDBJ whole genome shotgun (WGS) entry which is preliminary data.</text>
</comment>
<feature type="transmembrane region" description="Helical" evidence="6">
    <location>
        <begin position="206"/>
        <end position="228"/>
    </location>
</feature>
<keyword evidence="4 6" id="KW-1133">Transmembrane helix</keyword>
<dbReference type="Proteomes" id="UP000747399">
    <property type="component" value="Unassembled WGS sequence"/>
</dbReference>
<gene>
    <name evidence="7" type="ORF">Vafri_21595</name>
</gene>
<dbReference type="AlphaFoldDB" id="A0A8J4FAM7"/>
<feature type="transmembrane region" description="Helical" evidence="6">
    <location>
        <begin position="83"/>
        <end position="108"/>
    </location>
</feature>